<keyword evidence="1" id="KW-0812">Transmembrane</keyword>
<feature type="transmembrane region" description="Helical" evidence="1">
    <location>
        <begin position="119"/>
        <end position="140"/>
    </location>
</feature>
<dbReference type="Proteomes" id="UP000001037">
    <property type="component" value="Chromosome"/>
</dbReference>
<dbReference type="HOGENOM" id="CLU_1192656_0_0_2"/>
<feature type="transmembrane region" description="Helical" evidence="1">
    <location>
        <begin position="179"/>
        <end position="200"/>
    </location>
</feature>
<evidence type="ECO:0000313" key="3">
    <source>
        <dbReference type="Proteomes" id="UP000001037"/>
    </source>
</evidence>
<proteinExistence type="predicted"/>
<evidence type="ECO:0000313" key="2">
    <source>
        <dbReference type="EMBL" id="AEM38162.1"/>
    </source>
</evidence>
<feature type="transmembrane region" description="Helical" evidence="1">
    <location>
        <begin position="84"/>
        <end position="112"/>
    </location>
</feature>
<keyword evidence="3" id="KW-1185">Reference proteome</keyword>
<name>G0EFB9_PYRF1</name>
<feature type="transmembrane region" description="Helical" evidence="1">
    <location>
        <begin position="20"/>
        <end position="41"/>
    </location>
</feature>
<keyword evidence="1" id="KW-1133">Transmembrane helix</keyword>
<feature type="transmembrane region" description="Helical" evidence="1">
    <location>
        <begin position="206"/>
        <end position="224"/>
    </location>
</feature>
<dbReference type="InParanoid" id="G0EFB9"/>
<accession>G0EFB9</accession>
<gene>
    <name evidence="2" type="ordered locus">Pyrfu_0290</name>
</gene>
<reference evidence="2 3" key="1">
    <citation type="journal article" date="2011" name="Stand. Genomic Sci.">
        <title>Complete genome sequence of the hyperthermophilic chemolithoautotroph Pyrolobus fumarii type strain (1A).</title>
        <authorList>
            <person name="Anderson I."/>
            <person name="Goker M."/>
            <person name="Nolan M."/>
            <person name="Lucas S."/>
            <person name="Hammon N."/>
            <person name="Deshpande S."/>
            <person name="Cheng J.F."/>
            <person name="Tapia R."/>
            <person name="Han C."/>
            <person name="Goodwin L."/>
            <person name="Pitluck S."/>
            <person name="Huntemann M."/>
            <person name="Liolios K."/>
            <person name="Ivanova N."/>
            <person name="Pagani I."/>
            <person name="Mavromatis K."/>
            <person name="Ovchinikova G."/>
            <person name="Pati A."/>
            <person name="Chen A."/>
            <person name="Palaniappan K."/>
            <person name="Land M."/>
            <person name="Hauser L."/>
            <person name="Brambilla E.M."/>
            <person name="Huber H."/>
            <person name="Yasawong M."/>
            <person name="Rohde M."/>
            <person name="Spring S."/>
            <person name="Abt B."/>
            <person name="Sikorski J."/>
            <person name="Wirth R."/>
            <person name="Detter J.C."/>
            <person name="Woyke T."/>
            <person name="Bristow J."/>
            <person name="Eisen J.A."/>
            <person name="Markowitz V."/>
            <person name="Hugenholtz P."/>
            <person name="Kyrpides N.C."/>
            <person name="Klenk H.P."/>
            <person name="Lapidus A."/>
        </authorList>
    </citation>
    <scope>NUCLEOTIDE SEQUENCE [LARGE SCALE GENOMIC DNA]</scope>
    <source>
        <strain evidence="3">DSM 11204 / 1A</strain>
    </source>
</reference>
<dbReference type="AlphaFoldDB" id="G0EFB9"/>
<keyword evidence="1" id="KW-0472">Membrane</keyword>
<dbReference type="KEGG" id="pfm:Pyrfu_0290"/>
<evidence type="ECO:0000256" key="1">
    <source>
        <dbReference type="SAM" id="Phobius"/>
    </source>
</evidence>
<feature type="transmembrane region" description="Helical" evidence="1">
    <location>
        <begin position="146"/>
        <end position="167"/>
    </location>
</feature>
<dbReference type="EMBL" id="CP002838">
    <property type="protein sequence ID" value="AEM38162.1"/>
    <property type="molecule type" value="Genomic_DNA"/>
</dbReference>
<protein>
    <submittedName>
        <fullName evidence="2">Uncharacterized protein</fullName>
    </submittedName>
</protein>
<sequence>MIHDIFVGSIGAPEVGTALGALLTSVILAIFASNIATRLMLISERTGALGASLASFGFVMLGAAIVFRAIGLILAWYFSDILVLALSAAILLIAGFVGEALGAATIAIGVLYATGYARLAGVWMITAIFASLAATIYAALKGTFTYFVAINTVVEAPSFLAAASPFHESWRRGNQVDQSAFLGFMVGAVAPVAASVAAVYGVAPAILVSNLILLLSMVYIASWAREATRASQ</sequence>
<feature type="transmembrane region" description="Helical" evidence="1">
    <location>
        <begin position="53"/>
        <end position="78"/>
    </location>
</feature>
<dbReference type="STRING" id="694429.Pyrfu_0290"/>
<organism evidence="2 3">
    <name type="scientific">Pyrolobus fumarii (strain DSM 11204 / 1A)</name>
    <dbReference type="NCBI Taxonomy" id="694429"/>
    <lineage>
        <taxon>Archaea</taxon>
        <taxon>Thermoproteota</taxon>
        <taxon>Thermoprotei</taxon>
        <taxon>Desulfurococcales</taxon>
        <taxon>Pyrodictiaceae</taxon>
        <taxon>Pyrolobus</taxon>
    </lineage>
</organism>